<dbReference type="Proteomes" id="UP000031668">
    <property type="component" value="Unassembled WGS sequence"/>
</dbReference>
<keyword evidence="1" id="KW-0472">Membrane</keyword>
<keyword evidence="1" id="KW-0812">Transmembrane</keyword>
<comment type="caution">
    <text evidence="2">The sequence shown here is derived from an EMBL/GenBank/DDBJ whole genome shotgun (WGS) entry which is preliminary data.</text>
</comment>
<gene>
    <name evidence="2" type="ORF">RF11_12034</name>
</gene>
<dbReference type="EMBL" id="JWZT01003604">
    <property type="protein sequence ID" value="KII66207.1"/>
    <property type="molecule type" value="Genomic_DNA"/>
</dbReference>
<evidence type="ECO:0000313" key="2">
    <source>
        <dbReference type="EMBL" id="KII66207.1"/>
    </source>
</evidence>
<name>A0A0C2MX74_THEKT</name>
<sequence>MLVKIITYLTLVLVTVSMRLIQILSAILVGSAVLVIVKADVKPICPEAEQFRVGQALLVVSIVFFAMECCGLLGMCLSWKFLKFFYTVFVVLGVIIMGTIAYNEKLKACSVVEISLDKLKNSKLVNEVQRTVSVYCSYSINAAEFKDPAIGNIFRQAVAKTPPILALNPSIVDMTTVERCYLACRQKDTTFLGRGPQFEFQNPSVAKRLMRNCNAAFESIAVMKKCDWNISISVFSLIFTGHIKACGGLDVVHQ</sequence>
<feature type="transmembrane region" description="Helical" evidence="1">
    <location>
        <begin position="84"/>
        <end position="102"/>
    </location>
</feature>
<proteinExistence type="predicted"/>
<accession>A0A0C2MX74</accession>
<keyword evidence="3" id="KW-1185">Reference proteome</keyword>
<feature type="transmembrane region" description="Helical" evidence="1">
    <location>
        <begin position="12"/>
        <end position="36"/>
    </location>
</feature>
<reference evidence="2 3" key="1">
    <citation type="journal article" date="2014" name="Genome Biol. Evol.">
        <title>The genome of the myxosporean Thelohanellus kitauei shows adaptations to nutrient acquisition within its fish host.</title>
        <authorList>
            <person name="Yang Y."/>
            <person name="Xiong J."/>
            <person name="Zhou Z."/>
            <person name="Huo F."/>
            <person name="Miao W."/>
            <person name="Ran C."/>
            <person name="Liu Y."/>
            <person name="Zhang J."/>
            <person name="Feng J."/>
            <person name="Wang M."/>
            <person name="Wang M."/>
            <person name="Wang L."/>
            <person name="Yao B."/>
        </authorList>
    </citation>
    <scope>NUCLEOTIDE SEQUENCE [LARGE SCALE GENOMIC DNA]</scope>
    <source>
        <strain evidence="2">Wuqing</strain>
    </source>
</reference>
<evidence type="ECO:0000256" key="1">
    <source>
        <dbReference type="SAM" id="Phobius"/>
    </source>
</evidence>
<dbReference type="AlphaFoldDB" id="A0A0C2MX74"/>
<evidence type="ECO:0000313" key="3">
    <source>
        <dbReference type="Proteomes" id="UP000031668"/>
    </source>
</evidence>
<keyword evidence="1" id="KW-1133">Transmembrane helix</keyword>
<protein>
    <submittedName>
        <fullName evidence="2">Uncharacterized protein</fullName>
    </submittedName>
</protein>
<organism evidence="2 3">
    <name type="scientific">Thelohanellus kitauei</name>
    <name type="common">Myxosporean</name>
    <dbReference type="NCBI Taxonomy" id="669202"/>
    <lineage>
        <taxon>Eukaryota</taxon>
        <taxon>Metazoa</taxon>
        <taxon>Cnidaria</taxon>
        <taxon>Myxozoa</taxon>
        <taxon>Myxosporea</taxon>
        <taxon>Bivalvulida</taxon>
        <taxon>Platysporina</taxon>
        <taxon>Myxobolidae</taxon>
        <taxon>Thelohanellus</taxon>
    </lineage>
</organism>
<feature type="transmembrane region" description="Helical" evidence="1">
    <location>
        <begin position="56"/>
        <end position="77"/>
    </location>
</feature>